<gene>
    <name evidence="1" type="ORF">V1478_013676</name>
</gene>
<dbReference type="Proteomes" id="UP001607302">
    <property type="component" value="Unassembled WGS sequence"/>
</dbReference>
<proteinExistence type="predicted"/>
<accession>A0ABD2A8E2</accession>
<protein>
    <submittedName>
        <fullName evidence="1">Uncharacterized protein</fullName>
    </submittedName>
</protein>
<organism evidence="1 2">
    <name type="scientific">Vespula squamosa</name>
    <name type="common">Southern yellow jacket</name>
    <name type="synonym">Wasp</name>
    <dbReference type="NCBI Taxonomy" id="30214"/>
    <lineage>
        <taxon>Eukaryota</taxon>
        <taxon>Metazoa</taxon>
        <taxon>Ecdysozoa</taxon>
        <taxon>Arthropoda</taxon>
        <taxon>Hexapoda</taxon>
        <taxon>Insecta</taxon>
        <taxon>Pterygota</taxon>
        <taxon>Neoptera</taxon>
        <taxon>Endopterygota</taxon>
        <taxon>Hymenoptera</taxon>
        <taxon>Apocrita</taxon>
        <taxon>Aculeata</taxon>
        <taxon>Vespoidea</taxon>
        <taxon>Vespidae</taxon>
        <taxon>Vespinae</taxon>
        <taxon>Vespula</taxon>
    </lineage>
</organism>
<dbReference type="EMBL" id="JAUDFV010000154">
    <property type="protein sequence ID" value="KAL2716000.1"/>
    <property type="molecule type" value="Genomic_DNA"/>
</dbReference>
<dbReference type="AlphaFoldDB" id="A0ABD2A8E2"/>
<reference evidence="1 2" key="1">
    <citation type="journal article" date="2024" name="Ann. Entomol. Soc. Am.">
        <title>Genomic analyses of the southern and eastern yellowjacket wasps (Hymenoptera: Vespidae) reveal evolutionary signatures of social life.</title>
        <authorList>
            <person name="Catto M.A."/>
            <person name="Caine P.B."/>
            <person name="Orr S.E."/>
            <person name="Hunt B.G."/>
            <person name="Goodisman M.A.D."/>
        </authorList>
    </citation>
    <scope>NUCLEOTIDE SEQUENCE [LARGE SCALE GENOMIC DNA]</scope>
    <source>
        <strain evidence="1">233</strain>
        <tissue evidence="1">Head and thorax</tissue>
    </source>
</reference>
<evidence type="ECO:0000313" key="1">
    <source>
        <dbReference type="EMBL" id="KAL2716000.1"/>
    </source>
</evidence>
<sequence length="167" mass="19689">MSNLIKCEISDVIDNPQRNNSHNGFVEYKFKYIKFVKENVSITEKKMMNTCISISFNKMTHSCKYPTLKQETSKLLRLQRYGKLAKPLPQIICSFFKPLNYAVLPMSYETPSTIITRLSIFQFNLVHSLILNKEKIIIIHESIHQRLYLITTLRVKIVKRNVKYMIK</sequence>
<keyword evidence="2" id="KW-1185">Reference proteome</keyword>
<name>A0ABD2A8E2_VESSQ</name>
<evidence type="ECO:0000313" key="2">
    <source>
        <dbReference type="Proteomes" id="UP001607302"/>
    </source>
</evidence>
<comment type="caution">
    <text evidence="1">The sequence shown here is derived from an EMBL/GenBank/DDBJ whole genome shotgun (WGS) entry which is preliminary data.</text>
</comment>